<dbReference type="AlphaFoldDB" id="A0A7K1SKQ3"/>
<evidence type="ECO:0000313" key="2">
    <source>
        <dbReference type="Proteomes" id="UP000436006"/>
    </source>
</evidence>
<sequence>MIISSLASEMPDMGEWWPIDEEEIKAAERSRQGESVSASEFVRAFGAAFRQ</sequence>
<evidence type="ECO:0000313" key="1">
    <source>
        <dbReference type="EMBL" id="MVM34392.1"/>
    </source>
</evidence>
<organism evidence="1 2">
    <name type="scientific">Spirosoma arboris</name>
    <dbReference type="NCBI Taxonomy" id="2682092"/>
    <lineage>
        <taxon>Bacteria</taxon>
        <taxon>Pseudomonadati</taxon>
        <taxon>Bacteroidota</taxon>
        <taxon>Cytophagia</taxon>
        <taxon>Cytophagales</taxon>
        <taxon>Cytophagaceae</taxon>
        <taxon>Spirosoma</taxon>
    </lineage>
</organism>
<keyword evidence="2" id="KW-1185">Reference proteome</keyword>
<reference evidence="1 2" key="1">
    <citation type="submission" date="2019-12" db="EMBL/GenBank/DDBJ databases">
        <title>Spirosoma sp. HMF4905 genome sequencing and assembly.</title>
        <authorList>
            <person name="Kang H."/>
            <person name="Cha I."/>
            <person name="Kim H."/>
            <person name="Joh K."/>
        </authorList>
    </citation>
    <scope>NUCLEOTIDE SEQUENCE [LARGE SCALE GENOMIC DNA]</scope>
    <source>
        <strain evidence="1 2">HMF4905</strain>
    </source>
</reference>
<dbReference type="Proteomes" id="UP000436006">
    <property type="component" value="Unassembled WGS sequence"/>
</dbReference>
<dbReference type="EMBL" id="WPIN01000015">
    <property type="protein sequence ID" value="MVM34392.1"/>
    <property type="molecule type" value="Genomic_DNA"/>
</dbReference>
<name>A0A7K1SKQ3_9BACT</name>
<accession>A0A7K1SKQ3</accession>
<dbReference type="RefSeq" id="WP_157589212.1">
    <property type="nucleotide sequence ID" value="NZ_WPIN01000015.1"/>
</dbReference>
<proteinExistence type="predicted"/>
<gene>
    <name evidence="1" type="ORF">GO755_30450</name>
</gene>
<comment type="caution">
    <text evidence="1">The sequence shown here is derived from an EMBL/GenBank/DDBJ whole genome shotgun (WGS) entry which is preliminary data.</text>
</comment>
<protein>
    <submittedName>
        <fullName evidence="1">Uncharacterized protein</fullName>
    </submittedName>
</protein>